<evidence type="ECO:0000313" key="3">
    <source>
        <dbReference type="Proteomes" id="UP000054823"/>
    </source>
</evidence>
<dbReference type="EMBL" id="CYPW01000029">
    <property type="protein sequence ID" value="CUH53798.1"/>
    <property type="molecule type" value="Genomic_DNA"/>
</dbReference>
<sequence>MTRYTWMFAAGAAALFLTACQEPEVILVGEREDLFEQAEKTENQSPALRLSSQSRNAAWTHRIGTQKYRVANAALSQRPTLAWSASIGQAESRKNRITADPVMADGKIFTVDALATVSATNTAGETLWSKDLTPSRDKAGQASTGGLAYGNGTLFVTTGYGSLRALDPASGADLWEQEFQAVGSGSPTVYGDLVYAVSGDATGWALEAKTGRVAWQLISIPTVQNIQSPAAPAVTDRYAIFPYGSGEIQAAFRQGGVARWTASLSETLPGRSINTIGDISSDPVVAGNTIYVGNHSGRLAALDIETGARKWTADYGALSPVFPAGGSLFLVSERNELLRLNASTGERIWGQQLPQFVSSKPRKQSEMHAHYGPVMAGGQLVVASSDELIRFYDPQSGALTYTVELPHGAATNPIVAGGVLYVVNRKGELYAFR</sequence>
<dbReference type="SMART" id="SM00564">
    <property type="entry name" value="PQQ"/>
    <property type="match status" value="5"/>
</dbReference>
<dbReference type="InterPro" id="IPR015943">
    <property type="entry name" value="WD40/YVTN_repeat-like_dom_sf"/>
</dbReference>
<reference evidence="2 3" key="1">
    <citation type="submission" date="2015-09" db="EMBL/GenBank/DDBJ databases">
        <authorList>
            <consortium name="Swine Surveillance"/>
        </authorList>
    </citation>
    <scope>NUCLEOTIDE SEQUENCE [LARGE SCALE GENOMIC DNA]</scope>
    <source>
        <strain evidence="2 3">CECT 7688</strain>
    </source>
</reference>
<dbReference type="PANTHER" id="PTHR34512">
    <property type="entry name" value="CELL SURFACE PROTEIN"/>
    <property type="match status" value="1"/>
</dbReference>
<dbReference type="RefSeq" id="WP_223229298.1">
    <property type="nucleotide sequence ID" value="NZ_CYPW01000029.1"/>
</dbReference>
<dbReference type="STRING" id="321267.SHM7688_03260"/>
<name>A0A0P1ETI7_9RHOB</name>
<organism evidence="2 3">
    <name type="scientific">Shimia marina</name>
    <dbReference type="NCBI Taxonomy" id="321267"/>
    <lineage>
        <taxon>Bacteria</taxon>
        <taxon>Pseudomonadati</taxon>
        <taxon>Pseudomonadota</taxon>
        <taxon>Alphaproteobacteria</taxon>
        <taxon>Rhodobacterales</taxon>
        <taxon>Roseobacteraceae</taxon>
    </lineage>
</organism>
<dbReference type="PROSITE" id="PS51257">
    <property type="entry name" value="PROKAR_LIPOPROTEIN"/>
    <property type="match status" value="1"/>
</dbReference>
<dbReference type="InterPro" id="IPR011047">
    <property type="entry name" value="Quinoprotein_ADH-like_sf"/>
</dbReference>
<dbReference type="Gene3D" id="2.130.10.10">
    <property type="entry name" value="YVTN repeat-like/Quinoprotein amine dehydrogenase"/>
    <property type="match status" value="1"/>
</dbReference>
<proteinExistence type="predicted"/>
<dbReference type="Pfam" id="PF13360">
    <property type="entry name" value="PQQ_2"/>
    <property type="match status" value="2"/>
</dbReference>
<feature type="domain" description="Pyrrolo-quinoline quinone repeat" evidence="1">
    <location>
        <begin position="370"/>
        <end position="432"/>
    </location>
</feature>
<keyword evidence="3" id="KW-1185">Reference proteome</keyword>
<dbReference type="InterPro" id="IPR018391">
    <property type="entry name" value="PQQ_b-propeller_rpt"/>
</dbReference>
<accession>A0A0P1ETI7</accession>
<gene>
    <name evidence="2" type="primary">bamB</name>
    <name evidence="2" type="ORF">SHM7688_03260</name>
</gene>
<dbReference type="AlphaFoldDB" id="A0A0P1ETI7"/>
<protein>
    <submittedName>
        <fullName evidence="2">Outer membrane protein assembly factor BamB</fullName>
    </submittedName>
</protein>
<evidence type="ECO:0000259" key="1">
    <source>
        <dbReference type="Pfam" id="PF13360"/>
    </source>
</evidence>
<dbReference type="Proteomes" id="UP000054823">
    <property type="component" value="Unassembled WGS sequence"/>
</dbReference>
<dbReference type="SUPFAM" id="SSF50998">
    <property type="entry name" value="Quinoprotein alcohol dehydrogenase-like"/>
    <property type="match status" value="1"/>
</dbReference>
<dbReference type="InterPro" id="IPR002372">
    <property type="entry name" value="PQQ_rpt_dom"/>
</dbReference>
<evidence type="ECO:0000313" key="2">
    <source>
        <dbReference type="EMBL" id="CUH53798.1"/>
    </source>
</evidence>
<feature type="domain" description="Pyrrolo-quinoline quinone repeat" evidence="1">
    <location>
        <begin position="116"/>
        <end position="350"/>
    </location>
</feature>
<dbReference type="PANTHER" id="PTHR34512:SF30">
    <property type="entry name" value="OUTER MEMBRANE PROTEIN ASSEMBLY FACTOR BAMB"/>
    <property type="match status" value="1"/>
</dbReference>